<feature type="chain" id="PRO_5034108144" evidence="1">
    <location>
        <begin position="20"/>
        <end position="306"/>
    </location>
</feature>
<proteinExistence type="predicted"/>
<gene>
    <name evidence="2" type="ORF">HMN09_00283400</name>
</gene>
<evidence type="ECO:0000313" key="2">
    <source>
        <dbReference type="EMBL" id="KAF7319449.1"/>
    </source>
</evidence>
<protein>
    <submittedName>
        <fullName evidence="2">Uncharacterized protein</fullName>
    </submittedName>
</protein>
<comment type="caution">
    <text evidence="2">The sequence shown here is derived from an EMBL/GenBank/DDBJ whole genome shotgun (WGS) entry which is preliminary data.</text>
</comment>
<dbReference type="EMBL" id="JACAZE010000003">
    <property type="protein sequence ID" value="KAF7319449.1"/>
    <property type="molecule type" value="Genomic_DNA"/>
</dbReference>
<dbReference type="AlphaFoldDB" id="A0A8H6WP58"/>
<evidence type="ECO:0000256" key="1">
    <source>
        <dbReference type="SAM" id="SignalP"/>
    </source>
</evidence>
<sequence length="306" mass="32400">MLFFRIVVAAFAVPAVVVALAPTGHTSSGRPIYEAPSGSRVLQNGTDMVVFAPNGTQLHVFENVVGARTPPSTGTGPLRPRQTDTIGQVYTTLGANDTLQAFNATFVVPPAPTTFDSQFMFLSQGITTLDDTGAPASFLGVALQYGGSFVQGGPFYIGAAFLEFLPDGGYLVLTLIDVSPQLNVSDTVGISVTYQGIENEPGFAPFYDYNVEFTGSDAANLPQIEVGQQVLPAIVGFRVEEEGISEPSDYPTGPLTFKDVQLELTTGFPKKLDWEIDGAAATGIDFKVVKGGSKNAEIKLVFPDDS</sequence>
<name>A0A8H6WP58_MYCCL</name>
<reference evidence="2" key="1">
    <citation type="submission" date="2020-05" db="EMBL/GenBank/DDBJ databases">
        <title>Mycena genomes resolve the evolution of fungal bioluminescence.</title>
        <authorList>
            <person name="Tsai I.J."/>
        </authorList>
    </citation>
    <scope>NUCLEOTIDE SEQUENCE</scope>
    <source>
        <strain evidence="2">110903Hualien_Pintung</strain>
    </source>
</reference>
<evidence type="ECO:0000313" key="3">
    <source>
        <dbReference type="Proteomes" id="UP000613580"/>
    </source>
</evidence>
<keyword evidence="3" id="KW-1185">Reference proteome</keyword>
<accession>A0A8H6WP58</accession>
<organism evidence="2 3">
    <name type="scientific">Mycena chlorophos</name>
    <name type="common">Agaric fungus</name>
    <name type="synonym">Agaricus chlorophos</name>
    <dbReference type="NCBI Taxonomy" id="658473"/>
    <lineage>
        <taxon>Eukaryota</taxon>
        <taxon>Fungi</taxon>
        <taxon>Dikarya</taxon>
        <taxon>Basidiomycota</taxon>
        <taxon>Agaricomycotina</taxon>
        <taxon>Agaricomycetes</taxon>
        <taxon>Agaricomycetidae</taxon>
        <taxon>Agaricales</taxon>
        <taxon>Marasmiineae</taxon>
        <taxon>Mycenaceae</taxon>
        <taxon>Mycena</taxon>
    </lineage>
</organism>
<keyword evidence="1" id="KW-0732">Signal</keyword>
<feature type="signal peptide" evidence="1">
    <location>
        <begin position="1"/>
        <end position="19"/>
    </location>
</feature>
<dbReference type="OrthoDB" id="3027646at2759"/>
<dbReference type="Proteomes" id="UP000613580">
    <property type="component" value="Unassembled WGS sequence"/>
</dbReference>